<dbReference type="InterPro" id="IPR020056">
    <property type="entry name" value="Rbsml_bL25/Gln-tRNA_synth_N"/>
</dbReference>
<dbReference type="PANTHER" id="PTHR33284:SF1">
    <property type="entry name" value="RIBOSOMAL PROTEIN L25_GLN-TRNA SYNTHETASE, ANTI-CODON-BINDING DOMAIN-CONTAINING PROTEIN"/>
    <property type="match status" value="1"/>
</dbReference>
<dbReference type="GO" id="GO:0008097">
    <property type="term" value="F:5S rRNA binding"/>
    <property type="evidence" value="ECO:0007669"/>
    <property type="project" value="InterPro"/>
</dbReference>
<proteinExistence type="inferred from homology"/>
<comment type="similarity">
    <text evidence="5">Belongs to the bacterial ribosomal protein bL25 family. CTC subfamily.</text>
</comment>
<name>A0A7C2TL99_9BACT</name>
<evidence type="ECO:0000256" key="3">
    <source>
        <dbReference type="ARBA" id="ARBA00022980"/>
    </source>
</evidence>
<dbReference type="GO" id="GO:0022625">
    <property type="term" value="C:cytosolic large ribosomal subunit"/>
    <property type="evidence" value="ECO:0007669"/>
    <property type="project" value="TreeGrafter"/>
</dbReference>
<evidence type="ECO:0000313" key="8">
    <source>
        <dbReference type="EMBL" id="HET98294.1"/>
    </source>
</evidence>
<evidence type="ECO:0000256" key="2">
    <source>
        <dbReference type="ARBA" id="ARBA00022884"/>
    </source>
</evidence>
<comment type="subunit">
    <text evidence="5">Part of the 50S ribosomal subunit; part of the 5S rRNA/L5/L18/L25 subcomplex. Contacts the 5S rRNA. Binds to the 5S rRNA independently of L5 and L18.</text>
</comment>
<dbReference type="HAMAP" id="MF_01334">
    <property type="entry name" value="Ribosomal_bL25_CTC"/>
    <property type="match status" value="1"/>
</dbReference>
<dbReference type="CDD" id="cd00495">
    <property type="entry name" value="Ribosomal_L25_TL5_CTC"/>
    <property type="match status" value="1"/>
</dbReference>
<keyword evidence="4 5" id="KW-0687">Ribonucleoprotein</keyword>
<dbReference type="InterPro" id="IPR029751">
    <property type="entry name" value="Ribosomal_L25_dom"/>
</dbReference>
<gene>
    <name evidence="5" type="primary">rplY</name>
    <name evidence="5" type="synonym">ctc</name>
    <name evidence="8" type="ORF">ENN98_06330</name>
</gene>
<reference evidence="8" key="1">
    <citation type="journal article" date="2020" name="mSystems">
        <title>Genome- and Community-Level Interaction Insights into Carbon Utilization and Element Cycling Functions of Hydrothermarchaeota in Hydrothermal Sediment.</title>
        <authorList>
            <person name="Zhou Z."/>
            <person name="Liu Y."/>
            <person name="Xu W."/>
            <person name="Pan J."/>
            <person name="Luo Z.H."/>
            <person name="Li M."/>
        </authorList>
    </citation>
    <scope>NUCLEOTIDE SEQUENCE [LARGE SCALE GENOMIC DNA]</scope>
    <source>
        <strain evidence="8">SpSt-1224</strain>
    </source>
</reference>
<dbReference type="InterPro" id="IPR011035">
    <property type="entry name" value="Ribosomal_bL25/Gln-tRNA_synth"/>
</dbReference>
<dbReference type="GO" id="GO:0006412">
    <property type="term" value="P:translation"/>
    <property type="evidence" value="ECO:0007669"/>
    <property type="project" value="UniProtKB-UniRule"/>
</dbReference>
<dbReference type="AlphaFoldDB" id="A0A7C2TL99"/>
<dbReference type="Gene3D" id="2.170.120.20">
    <property type="entry name" value="Ribosomal protein L25, beta domain"/>
    <property type="match status" value="1"/>
</dbReference>
<feature type="domain" description="Large ribosomal subunit protein bL25 beta" evidence="7">
    <location>
        <begin position="109"/>
        <end position="186"/>
    </location>
</feature>
<keyword evidence="3 5" id="KW-0689">Ribosomal protein</keyword>
<evidence type="ECO:0000259" key="7">
    <source>
        <dbReference type="Pfam" id="PF14693"/>
    </source>
</evidence>
<dbReference type="Pfam" id="PF01386">
    <property type="entry name" value="Ribosomal_L25p"/>
    <property type="match status" value="1"/>
</dbReference>
<dbReference type="InterPro" id="IPR001021">
    <property type="entry name" value="Ribosomal_bL25_long"/>
</dbReference>
<dbReference type="InterPro" id="IPR020930">
    <property type="entry name" value="Ribosomal_uL5_bac-type"/>
</dbReference>
<comment type="function">
    <text evidence="5">This is one of the proteins that binds to the 5S RNA in the ribosome where it forms part of the central protuberance.</text>
</comment>
<keyword evidence="1 5" id="KW-0699">rRNA-binding</keyword>
<dbReference type="GO" id="GO:0003735">
    <property type="term" value="F:structural constituent of ribosome"/>
    <property type="evidence" value="ECO:0007669"/>
    <property type="project" value="InterPro"/>
</dbReference>
<dbReference type="Pfam" id="PF14693">
    <property type="entry name" value="Ribosomal_TL5_C"/>
    <property type="match status" value="1"/>
</dbReference>
<dbReference type="InterPro" id="IPR037121">
    <property type="entry name" value="Ribosomal_bL25_C"/>
</dbReference>
<dbReference type="Proteomes" id="UP000885986">
    <property type="component" value="Unassembled WGS sequence"/>
</dbReference>
<keyword evidence="2 5" id="KW-0694">RNA-binding</keyword>
<dbReference type="Gene3D" id="2.40.240.10">
    <property type="entry name" value="Ribosomal Protein L25, Chain P"/>
    <property type="match status" value="1"/>
</dbReference>
<feature type="domain" description="Large ribosomal subunit protein bL25 L25" evidence="6">
    <location>
        <begin position="6"/>
        <end position="98"/>
    </location>
</feature>
<sequence length="190" mass="20432">MLQVDIAAEKRDDYGKGASRSLRRAGRTPAVLYGPRQKTPQALSLDTHAFTKALFSVHRRNSVINLEVVDGGSSTVYHVVTREIQTDPIVDNVLHADFYEISLDEPLVFQVPLRYKGKAKGVDMGGELETSMEKVALKGKALDIPDFVEIDVAPLGPNSKLTCGDLTLPAGVELVGKGDTVCVAVVGGTE</sequence>
<dbReference type="NCBIfam" id="TIGR00731">
    <property type="entry name" value="bL25_bact_ctc"/>
    <property type="match status" value="1"/>
</dbReference>
<accession>A0A7C2TL99</accession>
<evidence type="ECO:0000256" key="1">
    <source>
        <dbReference type="ARBA" id="ARBA00022730"/>
    </source>
</evidence>
<evidence type="ECO:0000256" key="5">
    <source>
        <dbReference type="HAMAP-Rule" id="MF_01334"/>
    </source>
</evidence>
<evidence type="ECO:0000256" key="4">
    <source>
        <dbReference type="ARBA" id="ARBA00023274"/>
    </source>
</evidence>
<organism evidence="8">
    <name type="scientific">Desulfurivibrio alkaliphilus</name>
    <dbReference type="NCBI Taxonomy" id="427923"/>
    <lineage>
        <taxon>Bacteria</taxon>
        <taxon>Pseudomonadati</taxon>
        <taxon>Thermodesulfobacteriota</taxon>
        <taxon>Desulfobulbia</taxon>
        <taxon>Desulfobulbales</taxon>
        <taxon>Desulfobulbaceae</taxon>
        <taxon>Desulfurivibrio</taxon>
    </lineage>
</organism>
<dbReference type="SUPFAM" id="SSF50715">
    <property type="entry name" value="Ribosomal protein L25-like"/>
    <property type="match status" value="1"/>
</dbReference>
<comment type="caution">
    <text evidence="8">The sequence shown here is derived from an EMBL/GenBank/DDBJ whole genome shotgun (WGS) entry which is preliminary data.</text>
</comment>
<dbReference type="EMBL" id="DSDS01000142">
    <property type="protein sequence ID" value="HET98294.1"/>
    <property type="molecule type" value="Genomic_DNA"/>
</dbReference>
<dbReference type="InterPro" id="IPR020057">
    <property type="entry name" value="Ribosomal_bL25_b-dom"/>
</dbReference>
<dbReference type="PANTHER" id="PTHR33284">
    <property type="entry name" value="RIBOSOMAL PROTEIN L25/GLN-TRNA SYNTHETASE, ANTI-CODON-BINDING DOMAIN-CONTAINING PROTEIN"/>
    <property type="match status" value="1"/>
</dbReference>
<protein>
    <recommendedName>
        <fullName evidence="5">Large ribosomal subunit protein bL25</fullName>
    </recommendedName>
    <alternativeName>
        <fullName evidence="5">General stress protein CTC</fullName>
    </alternativeName>
</protein>
<evidence type="ECO:0000259" key="6">
    <source>
        <dbReference type="Pfam" id="PF01386"/>
    </source>
</evidence>